<proteinExistence type="predicted"/>
<sequence length="329" mass="34954">MSRPFRDGSTAAPMITGRPADLADGVRAAQRTAGLAAQRSGVRISLLRSKSEAAALVGLLARIWGVPDDHAPVDPSIVAAMMHGQGYVSGAYAGSELVAGSIGFVTGDGLDTLHSHVTGVLGGRAGAGVGTAIKHHQRAWAVEHGLTSITWTFDPLIARNARFNLHRLGARLEEYLVDFYGPMNDDRNRGQPSDRAFTRWDLDDAGTPPTSSAACGRTDASTVLDIVRGGPTIDDRALATALRHDVGLVELIIPADIEAVRSRAPELAMSWRIALRDTLRPLLAAGWRVAAFLASSRTDAVDPDNDVGCYRLIRTTSTDNDSTTTADKD</sequence>
<dbReference type="AlphaFoldDB" id="A0A1H1RJ89"/>
<keyword evidence="2" id="KW-0808">Transferase</keyword>
<dbReference type="PANTHER" id="PTHR41700">
    <property type="entry name" value="GCN5-RELATED N-ACETYLTRANSFERASE"/>
    <property type="match status" value="1"/>
</dbReference>
<dbReference type="SUPFAM" id="SSF55729">
    <property type="entry name" value="Acyl-CoA N-acyltransferases (Nat)"/>
    <property type="match status" value="1"/>
</dbReference>
<dbReference type="RefSeq" id="WP_091522760.1">
    <property type="nucleotide sequence ID" value="NZ_LT629772.1"/>
</dbReference>
<keyword evidence="3" id="KW-1185">Reference proteome</keyword>
<dbReference type="STRING" id="630515.SAMN04489812_1646"/>
<dbReference type="Pfam" id="PF13480">
    <property type="entry name" value="Acetyltransf_6"/>
    <property type="match status" value="1"/>
</dbReference>
<evidence type="ECO:0000259" key="1">
    <source>
        <dbReference type="Pfam" id="PF13480"/>
    </source>
</evidence>
<dbReference type="InterPro" id="IPR038740">
    <property type="entry name" value="BioF2-like_GNAT_dom"/>
</dbReference>
<dbReference type="Proteomes" id="UP000199103">
    <property type="component" value="Chromosome I"/>
</dbReference>
<organism evidence="2 3">
    <name type="scientific">Microlunatus soli</name>
    <dbReference type="NCBI Taxonomy" id="630515"/>
    <lineage>
        <taxon>Bacteria</taxon>
        <taxon>Bacillati</taxon>
        <taxon>Actinomycetota</taxon>
        <taxon>Actinomycetes</taxon>
        <taxon>Propionibacteriales</taxon>
        <taxon>Propionibacteriaceae</taxon>
        <taxon>Microlunatus</taxon>
    </lineage>
</organism>
<dbReference type="GO" id="GO:0016740">
    <property type="term" value="F:transferase activity"/>
    <property type="evidence" value="ECO:0007669"/>
    <property type="project" value="UniProtKB-KW"/>
</dbReference>
<gene>
    <name evidence="2" type="ORF">SAMN04489812_1646</name>
</gene>
<dbReference type="EMBL" id="LT629772">
    <property type="protein sequence ID" value="SDS35029.1"/>
    <property type="molecule type" value="Genomic_DNA"/>
</dbReference>
<name>A0A1H1RJ89_9ACTN</name>
<evidence type="ECO:0000313" key="2">
    <source>
        <dbReference type="EMBL" id="SDS35029.1"/>
    </source>
</evidence>
<dbReference type="PANTHER" id="PTHR41700:SF1">
    <property type="entry name" value="N-ACETYLTRANSFERASE DOMAIN-CONTAINING PROTEIN"/>
    <property type="match status" value="1"/>
</dbReference>
<evidence type="ECO:0000313" key="3">
    <source>
        <dbReference type="Proteomes" id="UP000199103"/>
    </source>
</evidence>
<dbReference type="InterPro" id="IPR016181">
    <property type="entry name" value="Acyl_CoA_acyltransferase"/>
</dbReference>
<accession>A0A1H1RJ89</accession>
<reference evidence="2 3" key="1">
    <citation type="submission" date="2016-10" db="EMBL/GenBank/DDBJ databases">
        <authorList>
            <person name="de Groot N.N."/>
        </authorList>
    </citation>
    <scope>NUCLEOTIDE SEQUENCE [LARGE SCALE GENOMIC DNA]</scope>
    <source>
        <strain evidence="2 3">DSM 21800</strain>
    </source>
</reference>
<dbReference type="InterPro" id="IPR038764">
    <property type="entry name" value="GNAT_N_AcTrfase_prd"/>
</dbReference>
<protein>
    <submittedName>
        <fullName evidence="2">Predicted acetyltransferase, GNAT superfamily</fullName>
    </submittedName>
</protein>
<feature type="domain" description="BioF2-like acetyltransferase" evidence="1">
    <location>
        <begin position="36"/>
        <end position="149"/>
    </location>
</feature>